<dbReference type="EMBL" id="FOMX01000026">
    <property type="protein sequence ID" value="SFF03233.1"/>
    <property type="molecule type" value="Genomic_DNA"/>
</dbReference>
<dbReference type="PROSITE" id="PS00107">
    <property type="entry name" value="PROTEIN_KINASE_ATP"/>
    <property type="match status" value="1"/>
</dbReference>
<dbReference type="PROSITE" id="PS50011">
    <property type="entry name" value="PROTEIN_KINASE_DOM"/>
    <property type="match status" value="1"/>
</dbReference>
<feature type="binding site" evidence="5">
    <location>
        <position position="90"/>
    </location>
    <ligand>
        <name>ATP</name>
        <dbReference type="ChEBI" id="CHEBI:30616"/>
    </ligand>
</feature>
<keyword evidence="1" id="KW-0808">Transferase</keyword>
<keyword evidence="7" id="KW-0723">Serine/threonine-protein kinase</keyword>
<dbReference type="Pfam" id="PF13424">
    <property type="entry name" value="TPR_12"/>
    <property type="match status" value="1"/>
</dbReference>
<dbReference type="CDD" id="cd14014">
    <property type="entry name" value="STKc_PknB_like"/>
    <property type="match status" value="1"/>
</dbReference>
<dbReference type="Gene3D" id="3.30.200.20">
    <property type="entry name" value="Phosphorylase Kinase, domain 1"/>
    <property type="match status" value="1"/>
</dbReference>
<evidence type="ECO:0000256" key="5">
    <source>
        <dbReference type="PROSITE-ProRule" id="PRU10141"/>
    </source>
</evidence>
<organism evidence="7 8">
    <name type="scientific">Nannocystis exedens</name>
    <dbReference type="NCBI Taxonomy" id="54"/>
    <lineage>
        <taxon>Bacteria</taxon>
        <taxon>Pseudomonadati</taxon>
        <taxon>Myxococcota</taxon>
        <taxon>Polyangia</taxon>
        <taxon>Nannocystales</taxon>
        <taxon>Nannocystaceae</taxon>
        <taxon>Nannocystis</taxon>
    </lineage>
</organism>
<dbReference type="SMART" id="SM00028">
    <property type="entry name" value="TPR"/>
    <property type="match status" value="5"/>
</dbReference>
<dbReference type="Gene3D" id="1.10.510.10">
    <property type="entry name" value="Transferase(Phosphotransferase) domain 1"/>
    <property type="match status" value="1"/>
</dbReference>
<proteinExistence type="predicted"/>
<dbReference type="SUPFAM" id="SSF48452">
    <property type="entry name" value="TPR-like"/>
    <property type="match status" value="2"/>
</dbReference>
<evidence type="ECO:0000256" key="4">
    <source>
        <dbReference type="ARBA" id="ARBA00022840"/>
    </source>
</evidence>
<evidence type="ECO:0000256" key="3">
    <source>
        <dbReference type="ARBA" id="ARBA00022777"/>
    </source>
</evidence>
<dbReference type="GO" id="GO:0005524">
    <property type="term" value="F:ATP binding"/>
    <property type="evidence" value="ECO:0007669"/>
    <property type="project" value="UniProtKB-UniRule"/>
</dbReference>
<protein>
    <submittedName>
        <fullName evidence="7">Serine/threonine protein kinase</fullName>
    </submittedName>
</protein>
<dbReference type="AlphaFoldDB" id="A0A1I2FE14"/>
<sequence>MPRNYTEALGSVETIARELADTTSPRLAFPGLDGPDEQRMEDLLVARLFPREAAPLRIGRYSLLDRIGQGGMGMVYSAYDPELDRRVAIKLLGAALSAGAEERLVREAQAMARVVHANVVSVIEVGRDRGQAYVVMEYLRGVSLDRWAERRPGWRATLGVYVQAGRGLAAAHRAGVIHRDFKPHNAMLVEGGVDDGRVKVLDFGLARAAALASPVDGVGEPIGGALATPLTRTGALMGTPAYMAPEQLEGEPASERSDQFSFAVSLYEALYGQLPFDARSLAALTQALRAGAVRPPPAGTDVPTWVLRVVLRGLSRDPAQRHPSMAAMCDALEHEPGARRRTVLLSLGLSAAVGASVWGATQGPATSPCSGPAFELHDLWNEARRAEMEAAFVATGSSYAAEAARRVQPIVADYADAWSSMRKDACEAHRRGEQSPQLLDLRMTCLDRRRAGFASLTDLLTHADATVVERAVEAALQLPGLDGCGDVEALLDETPLPDEPERARAVEAARGRLAELEALAGAGRFAEAAAGAEEVLARAEALGFSPLVAESSLALGKFELDRRRGEQAERAFTRAVQAGIEGRADRVVAEAVSRRLFVRGVFFGTPERAADDGEWAAALAARFPREGTLQWLAAMNRGAVAYTAHDFAAARRLYEQALAVTEGPTPLDLARTRINLGLLAHDVRDVRTALAWYTAATAQAEETLGAAHPLVAQLGIYEAKTLMGLGRKRAARARLEAALAHGGEPGAGDIWPLLHLSLLDIQLRRFAAARERASRALALTDSADVLTWVNGMLYLATATVDPAEARVLHERTVQRVRATYGEGHQFLASFLYLAAADLLRRGRAGEALPWLREALAISEEVDGVDATPTAEIRSVTADALLALGERDEALTAAKAAVAALSAIPGEPTLDLAAAQRSLGRVHLARDEAPLAVEALRAALALFERHVDEDDPDLAAARVDLARGSLALSPSCGPEVRRLLVQARDVYAGHGEPFAPESAEVLRLLADCRK</sequence>
<evidence type="ECO:0000259" key="6">
    <source>
        <dbReference type="PROSITE" id="PS50011"/>
    </source>
</evidence>
<evidence type="ECO:0000256" key="2">
    <source>
        <dbReference type="ARBA" id="ARBA00022741"/>
    </source>
</evidence>
<dbReference type="PANTHER" id="PTHR43289:SF34">
    <property type="entry name" value="SERINE_THREONINE-PROTEIN KINASE YBDM-RELATED"/>
    <property type="match status" value="1"/>
</dbReference>
<dbReference type="InterPro" id="IPR011990">
    <property type="entry name" value="TPR-like_helical_dom_sf"/>
</dbReference>
<keyword evidence="8" id="KW-1185">Reference proteome</keyword>
<gene>
    <name evidence="7" type="ORF">SAMN02745121_06580</name>
</gene>
<dbReference type="Gene3D" id="1.25.40.10">
    <property type="entry name" value="Tetratricopeptide repeat domain"/>
    <property type="match status" value="2"/>
</dbReference>
<dbReference type="InterPro" id="IPR011009">
    <property type="entry name" value="Kinase-like_dom_sf"/>
</dbReference>
<name>A0A1I2FE14_9BACT</name>
<dbReference type="PANTHER" id="PTHR43289">
    <property type="entry name" value="MITOGEN-ACTIVATED PROTEIN KINASE KINASE KINASE 20-RELATED"/>
    <property type="match status" value="1"/>
</dbReference>
<dbReference type="InterPro" id="IPR017441">
    <property type="entry name" value="Protein_kinase_ATP_BS"/>
</dbReference>
<accession>A0A1I2FE14</accession>
<dbReference type="GO" id="GO:0004674">
    <property type="term" value="F:protein serine/threonine kinase activity"/>
    <property type="evidence" value="ECO:0007669"/>
    <property type="project" value="UniProtKB-KW"/>
</dbReference>
<dbReference type="Proteomes" id="UP000199400">
    <property type="component" value="Unassembled WGS sequence"/>
</dbReference>
<evidence type="ECO:0000313" key="7">
    <source>
        <dbReference type="EMBL" id="SFF03233.1"/>
    </source>
</evidence>
<reference evidence="8" key="1">
    <citation type="submission" date="2016-10" db="EMBL/GenBank/DDBJ databases">
        <authorList>
            <person name="Varghese N."/>
            <person name="Submissions S."/>
        </authorList>
    </citation>
    <scope>NUCLEOTIDE SEQUENCE [LARGE SCALE GENOMIC DNA]</scope>
    <source>
        <strain evidence="8">ATCC 25963</strain>
    </source>
</reference>
<evidence type="ECO:0000256" key="1">
    <source>
        <dbReference type="ARBA" id="ARBA00022679"/>
    </source>
</evidence>
<keyword evidence="3 7" id="KW-0418">Kinase</keyword>
<dbReference type="Pfam" id="PF00069">
    <property type="entry name" value="Pkinase"/>
    <property type="match status" value="1"/>
</dbReference>
<dbReference type="RefSeq" id="WP_170135799.1">
    <property type="nucleotide sequence ID" value="NZ_FOMX01000026.1"/>
</dbReference>
<dbReference type="InterPro" id="IPR000719">
    <property type="entry name" value="Prot_kinase_dom"/>
</dbReference>
<evidence type="ECO:0000313" key="8">
    <source>
        <dbReference type="Proteomes" id="UP000199400"/>
    </source>
</evidence>
<dbReference type="InterPro" id="IPR019734">
    <property type="entry name" value="TPR_rpt"/>
</dbReference>
<dbReference type="SUPFAM" id="SSF56112">
    <property type="entry name" value="Protein kinase-like (PK-like)"/>
    <property type="match status" value="1"/>
</dbReference>
<dbReference type="STRING" id="54.SAMN02745121_06580"/>
<keyword evidence="4 5" id="KW-0067">ATP-binding</keyword>
<feature type="domain" description="Protein kinase" evidence="6">
    <location>
        <begin position="61"/>
        <end position="337"/>
    </location>
</feature>
<keyword evidence="2 5" id="KW-0547">Nucleotide-binding</keyword>